<feature type="binding site" evidence="3">
    <location>
        <begin position="359"/>
        <end position="360"/>
    </location>
    <ligand>
        <name>substrate</name>
    </ligand>
</feature>
<dbReference type="PANTHER" id="PTHR11051">
    <property type="entry name" value="GLYCOSYL HYDROLASE-RELATED"/>
    <property type="match status" value="1"/>
</dbReference>
<sequence length="763" mass="88377">MNQVYIQPNEWSILEEGFDAEMVKSSESLFSIGNGAMGQRANFEEEYTGPTFQGSYIAGVYYPDKTRVGWWKNGYPEYFAKVLNAPNWIGINVLINDEKLDLHTCKEVLNFKRELNMQEGWLSRSFEAVLQNDIKIKVDTKRFLSLDLDEIGAINYSITPLSNDVNITYIPYLDAGITNEDTNWDDQFWDVLQVSQDNHQSFIEARTMKTHFYTCTFMESKIFIGPNEIITNCVNEQSNNYTANKYQQEIKKDQTYSIHKFGGYVVDRNHHKDELVAAAKTALDKAVSLGFDALLAKQKEAWAKIWSMSDITIEGDVKAQQGIRFNIFQLNQTYLGTDASLNIGPKGFTGEKYGGSTYWDTEAYCIPFYMATKDQSVARTLLEYRYNHLEKAIENAEKLGFKNGAALYPMVTMNGEECHNEWEITFEEIHRNGAIAFAIYNYHRFTEDYTYIPEKGLEVLIGIARFWHQRVNFSTDKDKFVMLGVTGPNEYENNINNNFYTNYIAKWCIEYALENIDIVKNDHISDYIRIKEKVNITDEELASWKNVADNMYFPFSEKHNVYLQQDGFLDKELITVADLDQSQRPINQKWSWDRILRSPYIKQADTLQGFYMFEDHFSTEELERHFDFYEPFTVHESSLSPCVHSIQAAKLDRMEQAYTFYLRTSRLDLDDYNHEVEEGLHITSMAGTWMSIVEGFGGMRVVDNSLSFSPKIPKGWDSYSFKVNFRQQVITVNVSQKGTQFELEGTKEINILVNGEQVTVSPK</sequence>
<feature type="active site" description="Proton donor" evidence="2">
    <location>
        <position position="490"/>
    </location>
</feature>
<dbReference type="AlphaFoldDB" id="A0A1B8TRN2"/>
<evidence type="ECO:0000256" key="1">
    <source>
        <dbReference type="ARBA" id="ARBA00006768"/>
    </source>
</evidence>
<dbReference type="Pfam" id="PF03636">
    <property type="entry name" value="Glyco_hydro_65N"/>
    <property type="match status" value="1"/>
</dbReference>
<dbReference type="OrthoDB" id="9758855at2"/>
<dbReference type="InterPro" id="IPR037018">
    <property type="entry name" value="GH65_N"/>
</dbReference>
<dbReference type="GO" id="GO:0004553">
    <property type="term" value="F:hydrolase activity, hydrolyzing O-glycosyl compounds"/>
    <property type="evidence" value="ECO:0007669"/>
    <property type="project" value="TreeGrafter"/>
</dbReference>
<dbReference type="SUPFAM" id="SSF74650">
    <property type="entry name" value="Galactose mutarotase-like"/>
    <property type="match status" value="1"/>
</dbReference>
<dbReference type="PIRSF" id="PIRSF036289">
    <property type="entry name" value="Glycosyl_hydrolase_malt_phosph"/>
    <property type="match status" value="1"/>
</dbReference>
<dbReference type="InterPro" id="IPR008928">
    <property type="entry name" value="6-hairpin_glycosidase_sf"/>
</dbReference>
<protein>
    <submittedName>
        <fullName evidence="7">Maltose phosphorylase</fullName>
    </submittedName>
</protein>
<evidence type="ECO:0000259" key="4">
    <source>
        <dbReference type="Pfam" id="PF03632"/>
    </source>
</evidence>
<evidence type="ECO:0000256" key="2">
    <source>
        <dbReference type="PIRSR" id="PIRSR036289-50"/>
    </source>
</evidence>
<feature type="binding site" evidence="3">
    <location>
        <begin position="602"/>
        <end position="603"/>
    </location>
    <ligand>
        <name>substrate</name>
    </ligand>
</feature>
<dbReference type="Gene3D" id="1.50.10.10">
    <property type="match status" value="1"/>
</dbReference>
<dbReference type="GO" id="GO:0030246">
    <property type="term" value="F:carbohydrate binding"/>
    <property type="evidence" value="ECO:0007669"/>
    <property type="project" value="InterPro"/>
</dbReference>
<comment type="similarity">
    <text evidence="1">Belongs to the glycosyl hydrolase 65 family.</text>
</comment>
<dbReference type="GO" id="GO:0016757">
    <property type="term" value="F:glycosyltransferase activity"/>
    <property type="evidence" value="ECO:0007669"/>
    <property type="project" value="UniProtKB-ARBA"/>
</dbReference>
<dbReference type="Gene3D" id="2.60.420.10">
    <property type="entry name" value="Maltose phosphorylase, domain 3"/>
    <property type="match status" value="1"/>
</dbReference>
<dbReference type="SUPFAM" id="SSF48208">
    <property type="entry name" value="Six-hairpin glycosidases"/>
    <property type="match status" value="1"/>
</dbReference>
<dbReference type="Pfam" id="PF03632">
    <property type="entry name" value="Glyco_hydro_65m"/>
    <property type="match status" value="1"/>
</dbReference>
<organism evidence="7 8">
    <name type="scientific">Polaribacter reichenbachii</name>
    <dbReference type="NCBI Taxonomy" id="996801"/>
    <lineage>
        <taxon>Bacteria</taxon>
        <taxon>Pseudomonadati</taxon>
        <taxon>Bacteroidota</taxon>
        <taxon>Flavobacteriia</taxon>
        <taxon>Flavobacteriales</taxon>
        <taxon>Flavobacteriaceae</taxon>
    </lineage>
</organism>
<dbReference type="InterPro" id="IPR005195">
    <property type="entry name" value="Glyco_hydro_65_M"/>
</dbReference>
<dbReference type="InterPro" id="IPR012341">
    <property type="entry name" value="6hp_glycosidase-like_sf"/>
</dbReference>
<dbReference type="Gene3D" id="2.70.98.40">
    <property type="entry name" value="Glycoside hydrolase, family 65, N-terminal domain"/>
    <property type="match status" value="1"/>
</dbReference>
<dbReference type="EMBL" id="LSFL01000041">
    <property type="protein sequence ID" value="OBY62250.1"/>
    <property type="molecule type" value="Genomic_DNA"/>
</dbReference>
<dbReference type="InterPro" id="IPR017045">
    <property type="entry name" value="Malt_Pase/Glycosyl_Hdrlase"/>
</dbReference>
<dbReference type="InterPro" id="IPR005194">
    <property type="entry name" value="Glyco_hydro_65_C"/>
</dbReference>
<dbReference type="Proteomes" id="UP000092612">
    <property type="component" value="Unassembled WGS sequence"/>
</dbReference>
<dbReference type="InterPro" id="IPR005196">
    <property type="entry name" value="Glyco_hydro_65_N"/>
</dbReference>
<keyword evidence="8" id="KW-1185">Reference proteome</keyword>
<proteinExistence type="inferred from homology"/>
<dbReference type="KEGG" id="prn:BW723_16320"/>
<name>A0A1B8TRN2_9FLAO</name>
<dbReference type="Pfam" id="PF03633">
    <property type="entry name" value="Glyco_hydro_65C"/>
    <property type="match status" value="1"/>
</dbReference>
<evidence type="ECO:0000313" key="8">
    <source>
        <dbReference type="Proteomes" id="UP000092612"/>
    </source>
</evidence>
<dbReference type="STRING" id="996801.BW723_16320"/>
<feature type="domain" description="Glycoside hydrolase family 65 N-terminal" evidence="6">
    <location>
        <begin position="15"/>
        <end position="267"/>
    </location>
</feature>
<evidence type="ECO:0000256" key="3">
    <source>
        <dbReference type="PIRSR" id="PIRSR036289-51"/>
    </source>
</evidence>
<feature type="domain" description="Glycoside hydrolase family 65 C-terminal" evidence="5">
    <location>
        <begin position="699"/>
        <end position="760"/>
    </location>
</feature>
<evidence type="ECO:0000313" key="7">
    <source>
        <dbReference type="EMBL" id="OBY62250.1"/>
    </source>
</evidence>
<evidence type="ECO:0000259" key="6">
    <source>
        <dbReference type="Pfam" id="PF03636"/>
    </source>
</evidence>
<feature type="domain" description="Glycoside hydrolase family 65 central catalytic" evidence="4">
    <location>
        <begin position="324"/>
        <end position="690"/>
    </location>
</feature>
<dbReference type="RefSeq" id="WP_068364151.1">
    <property type="nucleotide sequence ID" value="NZ_CP019337.1"/>
</dbReference>
<dbReference type="GO" id="GO:0005975">
    <property type="term" value="P:carbohydrate metabolic process"/>
    <property type="evidence" value="ECO:0007669"/>
    <property type="project" value="InterPro"/>
</dbReference>
<gene>
    <name evidence="7" type="ORF">LPB301_15325</name>
</gene>
<dbReference type="InterPro" id="IPR011013">
    <property type="entry name" value="Gal_mutarotase_sf_dom"/>
</dbReference>
<dbReference type="PANTHER" id="PTHR11051:SF14">
    <property type="entry name" value="MALTOSE PHOSPHORYLASE"/>
    <property type="match status" value="1"/>
</dbReference>
<accession>A0A1B8TRN2</accession>
<reference evidence="8" key="1">
    <citation type="submission" date="2016-02" db="EMBL/GenBank/DDBJ databases">
        <title>Paenibacillus sp. LPB0068, isolated from Crassostrea gigas.</title>
        <authorList>
            <person name="Shin S.-K."/>
            <person name="Yi H."/>
        </authorList>
    </citation>
    <scope>NUCLEOTIDE SEQUENCE [LARGE SCALE GENOMIC DNA]</scope>
    <source>
        <strain evidence="8">KCTC 23969</strain>
    </source>
</reference>
<evidence type="ECO:0000259" key="5">
    <source>
        <dbReference type="Pfam" id="PF03633"/>
    </source>
</evidence>
<dbReference type="NCBIfam" id="NF010380">
    <property type="entry name" value="PRK13807.1"/>
    <property type="match status" value="1"/>
</dbReference>
<comment type="caution">
    <text evidence="7">The sequence shown here is derived from an EMBL/GenBank/DDBJ whole genome shotgun (WGS) entry which is preliminary data.</text>
</comment>